<feature type="compositionally biased region" description="Polar residues" evidence="1">
    <location>
        <begin position="8"/>
        <end position="17"/>
    </location>
</feature>
<dbReference type="Proteomes" id="UP000807115">
    <property type="component" value="Chromosome 1"/>
</dbReference>
<comment type="caution">
    <text evidence="2">The sequence shown here is derived from an EMBL/GenBank/DDBJ whole genome shotgun (WGS) entry which is preliminary data.</text>
</comment>
<reference evidence="2" key="1">
    <citation type="journal article" date="2019" name="BMC Genomics">
        <title>A new reference genome for Sorghum bicolor reveals high levels of sequence similarity between sweet and grain genotypes: implications for the genetics of sugar metabolism.</title>
        <authorList>
            <person name="Cooper E.A."/>
            <person name="Brenton Z.W."/>
            <person name="Flinn B.S."/>
            <person name="Jenkins J."/>
            <person name="Shu S."/>
            <person name="Flowers D."/>
            <person name="Luo F."/>
            <person name="Wang Y."/>
            <person name="Xia P."/>
            <person name="Barry K."/>
            <person name="Daum C."/>
            <person name="Lipzen A."/>
            <person name="Yoshinaga Y."/>
            <person name="Schmutz J."/>
            <person name="Saski C."/>
            <person name="Vermerris W."/>
            <person name="Kresovich S."/>
        </authorList>
    </citation>
    <scope>NUCLEOTIDE SEQUENCE</scope>
</reference>
<evidence type="ECO:0000313" key="2">
    <source>
        <dbReference type="EMBL" id="KAG0547890.1"/>
    </source>
</evidence>
<evidence type="ECO:0000313" key="3">
    <source>
        <dbReference type="Proteomes" id="UP000807115"/>
    </source>
</evidence>
<protein>
    <submittedName>
        <fullName evidence="2">Uncharacterized protein</fullName>
    </submittedName>
</protein>
<accession>A0A921RYF1</accession>
<feature type="region of interest" description="Disordered" evidence="1">
    <location>
        <begin position="1"/>
        <end position="34"/>
    </location>
</feature>
<feature type="compositionally biased region" description="Low complexity" evidence="1">
    <location>
        <begin position="90"/>
        <end position="99"/>
    </location>
</feature>
<dbReference type="AlphaFoldDB" id="A0A921RYF1"/>
<sequence length="127" mass="13266">MHDAFLRLSSSRTSQGRRAQAQPKRSRDRHVPSESAFAVPIGMGLRAAPSCSMHAGRLLLVMALVTFLATTATQGARPGPLAGPPGHGGARTTTTTTRRSVVDATTQRGPSCCTHDRNTGGTSCCPP</sequence>
<dbReference type="EMBL" id="CM027680">
    <property type="protein sequence ID" value="KAG0547890.1"/>
    <property type="molecule type" value="Genomic_DNA"/>
</dbReference>
<gene>
    <name evidence="2" type="ORF">BDA96_01G119200</name>
</gene>
<feature type="region of interest" description="Disordered" evidence="1">
    <location>
        <begin position="74"/>
        <end position="109"/>
    </location>
</feature>
<organism evidence="2 3">
    <name type="scientific">Sorghum bicolor</name>
    <name type="common">Sorghum</name>
    <name type="synonym">Sorghum vulgare</name>
    <dbReference type="NCBI Taxonomy" id="4558"/>
    <lineage>
        <taxon>Eukaryota</taxon>
        <taxon>Viridiplantae</taxon>
        <taxon>Streptophyta</taxon>
        <taxon>Embryophyta</taxon>
        <taxon>Tracheophyta</taxon>
        <taxon>Spermatophyta</taxon>
        <taxon>Magnoliopsida</taxon>
        <taxon>Liliopsida</taxon>
        <taxon>Poales</taxon>
        <taxon>Poaceae</taxon>
        <taxon>PACMAD clade</taxon>
        <taxon>Panicoideae</taxon>
        <taxon>Andropogonodae</taxon>
        <taxon>Andropogoneae</taxon>
        <taxon>Sorghinae</taxon>
        <taxon>Sorghum</taxon>
    </lineage>
</organism>
<name>A0A921RYF1_SORBI</name>
<proteinExistence type="predicted"/>
<evidence type="ECO:0000256" key="1">
    <source>
        <dbReference type="SAM" id="MobiDB-lite"/>
    </source>
</evidence>
<reference evidence="2" key="2">
    <citation type="submission" date="2020-10" db="EMBL/GenBank/DDBJ databases">
        <authorList>
            <person name="Cooper E.A."/>
            <person name="Brenton Z.W."/>
            <person name="Flinn B.S."/>
            <person name="Jenkins J."/>
            <person name="Shu S."/>
            <person name="Flowers D."/>
            <person name="Luo F."/>
            <person name="Wang Y."/>
            <person name="Xia P."/>
            <person name="Barry K."/>
            <person name="Daum C."/>
            <person name="Lipzen A."/>
            <person name="Yoshinaga Y."/>
            <person name="Schmutz J."/>
            <person name="Saski C."/>
            <person name="Vermerris W."/>
            <person name="Kresovich S."/>
        </authorList>
    </citation>
    <scope>NUCLEOTIDE SEQUENCE</scope>
</reference>